<reference evidence="2 3" key="1">
    <citation type="submission" date="2024-10" db="EMBL/GenBank/DDBJ databases">
        <title>The Natural Products Discovery Center: Release of the First 8490 Sequenced Strains for Exploring Actinobacteria Biosynthetic Diversity.</title>
        <authorList>
            <person name="Kalkreuter E."/>
            <person name="Kautsar S.A."/>
            <person name="Yang D."/>
            <person name="Bader C.D."/>
            <person name="Teijaro C.N."/>
            <person name="Fluegel L."/>
            <person name="Davis C.M."/>
            <person name="Simpson J.R."/>
            <person name="Lauterbach L."/>
            <person name="Steele A.D."/>
            <person name="Gui C."/>
            <person name="Meng S."/>
            <person name="Li G."/>
            <person name="Viehrig K."/>
            <person name="Ye F."/>
            <person name="Su P."/>
            <person name="Kiefer A.F."/>
            <person name="Nichols A."/>
            <person name="Cepeda A.J."/>
            <person name="Yan W."/>
            <person name="Fan B."/>
            <person name="Jiang Y."/>
            <person name="Adhikari A."/>
            <person name="Zheng C.-J."/>
            <person name="Schuster L."/>
            <person name="Cowan T.M."/>
            <person name="Smanski M.J."/>
            <person name="Chevrette M.G."/>
            <person name="De Carvalho L.P.S."/>
            <person name="Shen B."/>
        </authorList>
    </citation>
    <scope>NUCLEOTIDE SEQUENCE [LARGE SCALE GENOMIC DNA]</scope>
    <source>
        <strain evidence="2 3">NPDC021253</strain>
    </source>
</reference>
<name>A0ABW7SW78_9ACTN</name>
<dbReference type="Pfam" id="PF04149">
    <property type="entry name" value="DUF397"/>
    <property type="match status" value="1"/>
</dbReference>
<feature type="domain" description="DUF397" evidence="1">
    <location>
        <begin position="7"/>
        <end position="57"/>
    </location>
</feature>
<dbReference type="RefSeq" id="WP_396685713.1">
    <property type="nucleotide sequence ID" value="NZ_JBIRPU010000041.1"/>
</dbReference>
<comment type="caution">
    <text evidence="2">The sequence shown here is derived from an EMBL/GenBank/DDBJ whole genome shotgun (WGS) entry which is preliminary data.</text>
</comment>
<sequence>MTTPQRTWRKSSRSDDGNCVEVAFTDDAVLARDSKEPDGLVLRFSPQRWRSFITDLRAGGSQSPDATE</sequence>
<dbReference type="InterPro" id="IPR007278">
    <property type="entry name" value="DUF397"/>
</dbReference>
<proteinExistence type="predicted"/>
<dbReference type="Proteomes" id="UP001611075">
    <property type="component" value="Unassembled WGS sequence"/>
</dbReference>
<accession>A0ABW7SW78</accession>
<evidence type="ECO:0000259" key="1">
    <source>
        <dbReference type="Pfam" id="PF04149"/>
    </source>
</evidence>
<organism evidence="2 3">
    <name type="scientific">Micromonospora rubida</name>
    <dbReference type="NCBI Taxonomy" id="2697657"/>
    <lineage>
        <taxon>Bacteria</taxon>
        <taxon>Bacillati</taxon>
        <taxon>Actinomycetota</taxon>
        <taxon>Actinomycetes</taxon>
        <taxon>Micromonosporales</taxon>
        <taxon>Micromonosporaceae</taxon>
        <taxon>Micromonospora</taxon>
    </lineage>
</organism>
<protein>
    <submittedName>
        <fullName evidence="2">DUF397 domain-containing protein</fullName>
    </submittedName>
</protein>
<evidence type="ECO:0000313" key="2">
    <source>
        <dbReference type="EMBL" id="MFI0797049.1"/>
    </source>
</evidence>
<evidence type="ECO:0000313" key="3">
    <source>
        <dbReference type="Proteomes" id="UP001611075"/>
    </source>
</evidence>
<keyword evidence="3" id="KW-1185">Reference proteome</keyword>
<dbReference type="EMBL" id="JBIRPU010000041">
    <property type="protein sequence ID" value="MFI0797049.1"/>
    <property type="molecule type" value="Genomic_DNA"/>
</dbReference>
<gene>
    <name evidence="2" type="ORF">ACH4OY_30860</name>
</gene>